<feature type="region of interest" description="Disordered" evidence="1">
    <location>
        <begin position="305"/>
        <end position="327"/>
    </location>
</feature>
<dbReference type="EnsemblPlants" id="Zm00001eb060650_T002">
    <property type="protein sequence ID" value="Zm00001eb060650_P002"/>
    <property type="gene ID" value="Zm00001eb060650"/>
</dbReference>
<reference evidence="3" key="1">
    <citation type="submission" date="2015-12" db="EMBL/GenBank/DDBJ databases">
        <title>Update maize B73 reference genome by single molecule sequencing technologies.</title>
        <authorList>
            <consortium name="Maize Genome Sequencing Project"/>
            <person name="Ware D."/>
        </authorList>
    </citation>
    <scope>NUCLEOTIDE SEQUENCE [LARGE SCALE GENOMIC DNA]</scope>
    <source>
        <strain evidence="3">cv. B73</strain>
    </source>
</reference>
<dbReference type="AlphaFoldDB" id="A0A804M5H5"/>
<sequence length="327" mass="35736">MAGHHLSPPSKKRVPTIRLINIPPQRSAQRSPPINNRRARRENRLATGCSPSLSLPRGARAGDRPTDRPAASHGQARARQVPRRGGVLPAGGSGRRQVPVHDGESAAAVGLHPQGVRDRVPAAAADGGRRRDGEPGARHRGLLPLPHHGRHVRHHRRHRRPHPRDDPDDHLPEAAPGEPRAPGALHRLHQLRRGAELPDGERASDTGGGGDHDGGGAGAHLLHLLGGEEGLRVRVPGAVPGVRLPHPHALLPPADHLPAGQDGDHGVRLHRRARLLRLHHLRHRQPHQGLLLRRVRRRRHRALPRHHQPLPGHPSGARRRRLIGSYI</sequence>
<evidence type="ECO:0000313" key="3">
    <source>
        <dbReference type="Proteomes" id="UP000007305"/>
    </source>
</evidence>
<protein>
    <submittedName>
        <fullName evidence="2">Uncharacterized protein</fullName>
    </submittedName>
</protein>
<name>A0A804M5H5_MAIZE</name>
<feature type="compositionally biased region" description="Basic and acidic residues" evidence="1">
    <location>
        <begin position="163"/>
        <end position="172"/>
    </location>
</feature>
<accession>A0A804M5H5</accession>
<feature type="region of interest" description="Disordered" evidence="1">
    <location>
        <begin position="1"/>
        <end position="183"/>
    </location>
</feature>
<organism evidence="2 3">
    <name type="scientific">Zea mays</name>
    <name type="common">Maize</name>
    <dbReference type="NCBI Taxonomy" id="4577"/>
    <lineage>
        <taxon>Eukaryota</taxon>
        <taxon>Viridiplantae</taxon>
        <taxon>Streptophyta</taxon>
        <taxon>Embryophyta</taxon>
        <taxon>Tracheophyta</taxon>
        <taxon>Spermatophyta</taxon>
        <taxon>Magnoliopsida</taxon>
        <taxon>Liliopsida</taxon>
        <taxon>Poales</taxon>
        <taxon>Poaceae</taxon>
        <taxon>PACMAD clade</taxon>
        <taxon>Panicoideae</taxon>
        <taxon>Andropogonodae</taxon>
        <taxon>Andropogoneae</taxon>
        <taxon>Tripsacinae</taxon>
        <taxon>Zea</taxon>
    </lineage>
</organism>
<feature type="compositionally biased region" description="Basic residues" evidence="1">
    <location>
        <begin position="147"/>
        <end position="162"/>
    </location>
</feature>
<feature type="region of interest" description="Disordered" evidence="1">
    <location>
        <begin position="197"/>
        <end position="221"/>
    </location>
</feature>
<feature type="compositionally biased region" description="Basic and acidic residues" evidence="1">
    <location>
        <begin position="127"/>
        <end position="137"/>
    </location>
</feature>
<dbReference type="Gramene" id="Zm00001eb060650_T002">
    <property type="protein sequence ID" value="Zm00001eb060650_P002"/>
    <property type="gene ID" value="Zm00001eb060650"/>
</dbReference>
<proteinExistence type="predicted"/>
<feature type="compositionally biased region" description="Polar residues" evidence="1">
    <location>
        <begin position="24"/>
        <end position="34"/>
    </location>
</feature>
<reference evidence="2" key="2">
    <citation type="submission" date="2019-07" db="EMBL/GenBank/DDBJ databases">
        <authorList>
            <person name="Seetharam A."/>
            <person name="Woodhouse M."/>
            <person name="Cannon E."/>
        </authorList>
    </citation>
    <scope>NUCLEOTIDE SEQUENCE [LARGE SCALE GENOMIC DNA]</scope>
    <source>
        <strain evidence="2">cv. B73</strain>
    </source>
</reference>
<reference evidence="2" key="3">
    <citation type="submission" date="2021-05" db="UniProtKB">
        <authorList>
            <consortium name="EnsemblPlants"/>
        </authorList>
    </citation>
    <scope>IDENTIFICATION</scope>
    <source>
        <strain evidence="2">cv. B73</strain>
    </source>
</reference>
<evidence type="ECO:0000256" key="1">
    <source>
        <dbReference type="SAM" id="MobiDB-lite"/>
    </source>
</evidence>
<dbReference type="Proteomes" id="UP000007305">
    <property type="component" value="Chromosome 1"/>
</dbReference>
<evidence type="ECO:0000313" key="2">
    <source>
        <dbReference type="EnsemblPlants" id="Zm00001eb060650_P002"/>
    </source>
</evidence>
<feature type="compositionally biased region" description="Low complexity" evidence="1">
    <location>
        <begin position="173"/>
        <end position="183"/>
    </location>
</feature>
<feature type="compositionally biased region" description="Basic and acidic residues" evidence="1">
    <location>
        <begin position="197"/>
        <end position="214"/>
    </location>
</feature>
<feature type="compositionally biased region" description="Basic residues" evidence="1">
    <location>
        <begin position="316"/>
        <end position="327"/>
    </location>
</feature>
<dbReference type="InParanoid" id="A0A804M5H5"/>
<keyword evidence="3" id="KW-1185">Reference proteome</keyword>